<protein>
    <submittedName>
        <fullName evidence="1">Uncharacterized protein</fullName>
    </submittedName>
</protein>
<dbReference type="OrthoDB" id="4331627at2"/>
<dbReference type="RefSeq" id="WP_153483001.1">
    <property type="nucleotide sequence ID" value="NZ_JBEPDZ010000036.1"/>
</dbReference>
<dbReference type="Proteomes" id="UP000419138">
    <property type="component" value="Unassembled WGS sequence"/>
</dbReference>
<organism evidence="1 2">
    <name type="scientific">Streptomyces jumonjinensis</name>
    <dbReference type="NCBI Taxonomy" id="1945"/>
    <lineage>
        <taxon>Bacteria</taxon>
        <taxon>Bacillati</taxon>
        <taxon>Actinomycetota</taxon>
        <taxon>Actinomycetes</taxon>
        <taxon>Kitasatosporales</taxon>
        <taxon>Streptomycetaceae</taxon>
        <taxon>Streptomyces</taxon>
    </lineage>
</organism>
<comment type="caution">
    <text evidence="1">The sequence shown here is derived from an EMBL/GenBank/DDBJ whole genome shotgun (WGS) entry which is preliminary data.</text>
</comment>
<name>A0A646KAL6_STRJU</name>
<gene>
    <name evidence="1" type="ORF">FF041_03055</name>
</gene>
<sequence length="78" mass="8453">MNGQNDVGVATDRVLTAQEGVEAKSRIAGRRDSRQWHWMGNYGDPVDAVTVANSPPACLSGDVVFSVNGNLVPAWMFY</sequence>
<proteinExistence type="predicted"/>
<accession>A0A646KAL6</accession>
<reference evidence="1 2" key="1">
    <citation type="submission" date="2019-05" db="EMBL/GenBank/DDBJ databases">
        <title>Comparative genomics and metabolomics analyses of clavulanic acid producing Streptomyces species provides insight into specialized metabolism and evolution of beta-lactam biosynthetic gene clusters.</title>
        <authorList>
            <person name="Moore M.A."/>
            <person name="Cruz-Morales P."/>
            <person name="Barona Gomez F."/>
            <person name="Kapil T."/>
        </authorList>
    </citation>
    <scope>NUCLEOTIDE SEQUENCE [LARGE SCALE GENOMIC DNA]</scope>
    <source>
        <strain evidence="1 2">NRRL 5741</strain>
    </source>
</reference>
<dbReference type="EMBL" id="VCLA01000023">
    <property type="protein sequence ID" value="MQS99213.1"/>
    <property type="molecule type" value="Genomic_DNA"/>
</dbReference>
<evidence type="ECO:0000313" key="2">
    <source>
        <dbReference type="Proteomes" id="UP000419138"/>
    </source>
</evidence>
<keyword evidence="2" id="KW-1185">Reference proteome</keyword>
<dbReference type="AlphaFoldDB" id="A0A646KAL6"/>
<evidence type="ECO:0000313" key="1">
    <source>
        <dbReference type="EMBL" id="MQS99213.1"/>
    </source>
</evidence>